<dbReference type="InterPro" id="IPR008767">
    <property type="entry name" value="Phage_SPP1_head-tail_adaptor"/>
</dbReference>
<proteinExistence type="predicted"/>
<sequence>MSLGARLNKRVLLQVRSVAQDEAGEPLPAAWVNVVADGDGKLWAEVRDVSGREFVAAGATQNTVLTTITIRHRGGIAAAMRVLHGADIYNIEAVLGRDGRQLLLMCSRGIA</sequence>
<dbReference type="Gene3D" id="2.40.10.270">
    <property type="entry name" value="Bacteriophage SPP1 head-tail adaptor protein"/>
    <property type="match status" value="1"/>
</dbReference>
<organism evidence="1 2">
    <name type="scientific">Janthinobacterium fluminis</name>
    <dbReference type="NCBI Taxonomy" id="2987524"/>
    <lineage>
        <taxon>Bacteria</taxon>
        <taxon>Pseudomonadati</taxon>
        <taxon>Pseudomonadota</taxon>
        <taxon>Betaproteobacteria</taxon>
        <taxon>Burkholderiales</taxon>
        <taxon>Oxalobacteraceae</taxon>
        <taxon>Janthinobacterium</taxon>
    </lineage>
</organism>
<gene>
    <name evidence="1" type="ORF">OIK44_01485</name>
</gene>
<reference evidence="1 2" key="1">
    <citation type="submission" date="2022-10" db="EMBL/GenBank/DDBJ databases">
        <title>Janthinobacterium sp. hw3 Genome sequencing.</title>
        <authorList>
            <person name="Park S."/>
        </authorList>
    </citation>
    <scope>NUCLEOTIDE SEQUENCE [LARGE SCALE GENOMIC DNA]</scope>
    <source>
        <strain evidence="2">hw3</strain>
    </source>
</reference>
<dbReference type="InterPro" id="IPR038666">
    <property type="entry name" value="SSP1_head-tail_sf"/>
</dbReference>
<evidence type="ECO:0000313" key="1">
    <source>
        <dbReference type="EMBL" id="MDC8756258.1"/>
    </source>
</evidence>
<evidence type="ECO:0000313" key="2">
    <source>
        <dbReference type="Proteomes" id="UP001221208"/>
    </source>
</evidence>
<dbReference type="Proteomes" id="UP001221208">
    <property type="component" value="Unassembled WGS sequence"/>
</dbReference>
<comment type="caution">
    <text evidence="1">The sequence shown here is derived from an EMBL/GenBank/DDBJ whole genome shotgun (WGS) entry which is preliminary data.</text>
</comment>
<dbReference type="RefSeq" id="WP_273668884.1">
    <property type="nucleotide sequence ID" value="NZ_JAQQXR010000001.1"/>
</dbReference>
<dbReference type="Pfam" id="PF05521">
    <property type="entry name" value="Phage_HCP"/>
    <property type="match status" value="1"/>
</dbReference>
<dbReference type="NCBIfam" id="TIGR01563">
    <property type="entry name" value="gp16_SPP1"/>
    <property type="match status" value="1"/>
</dbReference>
<name>A0ABT5JU73_9BURK</name>
<accession>A0ABT5JU73</accession>
<dbReference type="EMBL" id="JAQQXR010000001">
    <property type="protein sequence ID" value="MDC8756258.1"/>
    <property type="molecule type" value="Genomic_DNA"/>
</dbReference>
<keyword evidence="2" id="KW-1185">Reference proteome</keyword>
<protein>
    <submittedName>
        <fullName evidence="1">Phage head closure protein</fullName>
    </submittedName>
</protein>